<evidence type="ECO:0000256" key="4">
    <source>
        <dbReference type="PROSITE-ProRule" id="PRU00335"/>
    </source>
</evidence>
<protein>
    <submittedName>
        <fullName evidence="6">TetR family transcriptional regulator</fullName>
    </submittedName>
</protein>
<dbReference type="InterPro" id="IPR050109">
    <property type="entry name" value="HTH-type_TetR-like_transc_reg"/>
</dbReference>
<reference evidence="6" key="1">
    <citation type="submission" date="2023-03" db="EMBL/GenBank/DDBJ databases">
        <title>Amycolatopsis taiwanensis NBRC 103393.</title>
        <authorList>
            <person name="Ichikawa N."/>
            <person name="Sato H."/>
            <person name="Tonouchi N."/>
        </authorList>
    </citation>
    <scope>NUCLEOTIDE SEQUENCE</scope>
    <source>
        <strain evidence="6">NBRC 103393</strain>
    </source>
</reference>
<dbReference type="GO" id="GO:0000976">
    <property type="term" value="F:transcription cis-regulatory region binding"/>
    <property type="evidence" value="ECO:0007669"/>
    <property type="project" value="TreeGrafter"/>
</dbReference>
<proteinExistence type="predicted"/>
<accession>A0A9W6QX15</accession>
<dbReference type="PANTHER" id="PTHR30055:SF234">
    <property type="entry name" value="HTH-TYPE TRANSCRIPTIONAL REGULATOR BETI"/>
    <property type="match status" value="1"/>
</dbReference>
<dbReference type="InterPro" id="IPR009057">
    <property type="entry name" value="Homeodomain-like_sf"/>
</dbReference>
<dbReference type="PANTHER" id="PTHR30055">
    <property type="entry name" value="HTH-TYPE TRANSCRIPTIONAL REGULATOR RUTR"/>
    <property type="match status" value="1"/>
</dbReference>
<dbReference type="RefSeq" id="WP_027946147.1">
    <property type="nucleotide sequence ID" value="NZ_BSTI01000003.1"/>
</dbReference>
<feature type="DNA-binding region" description="H-T-H motif" evidence="4">
    <location>
        <begin position="34"/>
        <end position="53"/>
    </location>
</feature>
<sequence>MTAPRPMRADARRNYERIVATAREVFLDQGPEAPLDDIARKACVGAGTLYRHFPRREDLLEAVYSDDIKRLSDLAYQLLEEHEPREALALWMREQVGFALRKRGLATALKAAMDSDSATFKLCKIVMAEAVTAILDATQKAGVVRTDVEPRDLLLLAHGVAVGTEANPSATERLLNVTLDGLKPQT</sequence>
<evidence type="ECO:0000256" key="1">
    <source>
        <dbReference type="ARBA" id="ARBA00023015"/>
    </source>
</evidence>
<dbReference type="InterPro" id="IPR049445">
    <property type="entry name" value="TetR_SbtR-like_C"/>
</dbReference>
<keyword evidence="2 4" id="KW-0238">DNA-binding</keyword>
<dbReference type="PRINTS" id="PR00455">
    <property type="entry name" value="HTHTETR"/>
</dbReference>
<evidence type="ECO:0000313" key="6">
    <source>
        <dbReference type="EMBL" id="GLY65283.1"/>
    </source>
</evidence>
<comment type="caution">
    <text evidence="6">The sequence shown here is derived from an EMBL/GenBank/DDBJ whole genome shotgun (WGS) entry which is preliminary data.</text>
</comment>
<evidence type="ECO:0000313" key="7">
    <source>
        <dbReference type="Proteomes" id="UP001165136"/>
    </source>
</evidence>
<dbReference type="EMBL" id="BSTI01000003">
    <property type="protein sequence ID" value="GLY65283.1"/>
    <property type="molecule type" value="Genomic_DNA"/>
</dbReference>
<dbReference type="Gene3D" id="1.10.357.10">
    <property type="entry name" value="Tetracycline Repressor, domain 2"/>
    <property type="match status" value="1"/>
</dbReference>
<evidence type="ECO:0000256" key="2">
    <source>
        <dbReference type="ARBA" id="ARBA00023125"/>
    </source>
</evidence>
<dbReference type="SUPFAM" id="SSF48498">
    <property type="entry name" value="Tetracyclin repressor-like, C-terminal domain"/>
    <property type="match status" value="1"/>
</dbReference>
<gene>
    <name evidence="6" type="ORF">Atai01_19020</name>
</gene>
<evidence type="ECO:0000256" key="3">
    <source>
        <dbReference type="ARBA" id="ARBA00023163"/>
    </source>
</evidence>
<dbReference type="GO" id="GO:0003700">
    <property type="term" value="F:DNA-binding transcription factor activity"/>
    <property type="evidence" value="ECO:0007669"/>
    <property type="project" value="TreeGrafter"/>
</dbReference>
<feature type="domain" description="HTH tetR-type" evidence="5">
    <location>
        <begin position="12"/>
        <end position="71"/>
    </location>
</feature>
<keyword evidence="3" id="KW-0804">Transcription</keyword>
<dbReference type="InterPro" id="IPR001647">
    <property type="entry name" value="HTH_TetR"/>
</dbReference>
<dbReference type="SUPFAM" id="SSF46689">
    <property type="entry name" value="Homeodomain-like"/>
    <property type="match status" value="1"/>
</dbReference>
<dbReference type="Proteomes" id="UP001165136">
    <property type="component" value="Unassembled WGS sequence"/>
</dbReference>
<evidence type="ECO:0000259" key="5">
    <source>
        <dbReference type="PROSITE" id="PS50977"/>
    </source>
</evidence>
<dbReference type="AlphaFoldDB" id="A0A9W6QX15"/>
<dbReference type="PROSITE" id="PS50977">
    <property type="entry name" value="HTH_TETR_2"/>
    <property type="match status" value="1"/>
</dbReference>
<keyword evidence="1" id="KW-0805">Transcription regulation</keyword>
<dbReference type="Pfam" id="PF00440">
    <property type="entry name" value="TetR_N"/>
    <property type="match status" value="1"/>
</dbReference>
<dbReference type="InterPro" id="IPR036271">
    <property type="entry name" value="Tet_transcr_reg_TetR-rel_C_sf"/>
</dbReference>
<name>A0A9W6QX15_9PSEU</name>
<organism evidence="6 7">
    <name type="scientific">Amycolatopsis taiwanensis</name>
    <dbReference type="NCBI Taxonomy" id="342230"/>
    <lineage>
        <taxon>Bacteria</taxon>
        <taxon>Bacillati</taxon>
        <taxon>Actinomycetota</taxon>
        <taxon>Actinomycetes</taxon>
        <taxon>Pseudonocardiales</taxon>
        <taxon>Pseudonocardiaceae</taxon>
        <taxon>Amycolatopsis</taxon>
    </lineage>
</organism>
<dbReference type="Pfam" id="PF21597">
    <property type="entry name" value="TetR_C_43"/>
    <property type="match status" value="1"/>
</dbReference>
<keyword evidence="7" id="KW-1185">Reference proteome</keyword>